<gene>
    <name evidence="1" type="ORF">GCM10009740_38620</name>
</gene>
<dbReference type="EMBL" id="BAAANB010000121">
    <property type="protein sequence ID" value="GAA1502227.1"/>
    <property type="molecule type" value="Genomic_DNA"/>
</dbReference>
<proteinExistence type="predicted"/>
<accession>A0ABP4KH65</accession>
<dbReference type="InterPro" id="IPR043519">
    <property type="entry name" value="NT_sf"/>
</dbReference>
<dbReference type="Proteomes" id="UP001501285">
    <property type="component" value="Unassembled WGS sequence"/>
</dbReference>
<comment type="caution">
    <text evidence="1">The sequence shown here is derived from an EMBL/GenBank/DDBJ whole genome shotgun (WGS) entry which is preliminary data.</text>
</comment>
<dbReference type="SUPFAM" id="SSF81301">
    <property type="entry name" value="Nucleotidyltransferase"/>
    <property type="match status" value="1"/>
</dbReference>
<protein>
    <recommendedName>
        <fullName evidence="3">Nucleotidyltransferase domain-containing protein</fullName>
    </recommendedName>
</protein>
<reference evidence="2" key="1">
    <citation type="journal article" date="2019" name="Int. J. Syst. Evol. Microbiol.">
        <title>The Global Catalogue of Microorganisms (GCM) 10K type strain sequencing project: providing services to taxonomists for standard genome sequencing and annotation.</title>
        <authorList>
            <consortium name="The Broad Institute Genomics Platform"/>
            <consortium name="The Broad Institute Genome Sequencing Center for Infectious Disease"/>
            <person name="Wu L."/>
            <person name="Ma J."/>
        </authorList>
    </citation>
    <scope>NUCLEOTIDE SEQUENCE [LARGE SCALE GENOMIC DNA]</scope>
    <source>
        <strain evidence="2">JCM 14283</strain>
    </source>
</reference>
<organism evidence="1 2">
    <name type="scientific">Terrabacter terrae</name>
    <dbReference type="NCBI Taxonomy" id="318434"/>
    <lineage>
        <taxon>Bacteria</taxon>
        <taxon>Bacillati</taxon>
        <taxon>Actinomycetota</taxon>
        <taxon>Actinomycetes</taxon>
        <taxon>Micrococcales</taxon>
        <taxon>Intrasporangiaceae</taxon>
        <taxon>Terrabacter</taxon>
    </lineage>
</organism>
<name>A0ABP4KH65_9MICO</name>
<keyword evidence="2" id="KW-1185">Reference proteome</keyword>
<evidence type="ECO:0008006" key="3">
    <source>
        <dbReference type="Google" id="ProtNLM"/>
    </source>
</evidence>
<sequence>MITTAPALLRDHPAVISVEFAGSRSRGTHAGLSDWDFAVETSDFEALARDLPTLVLPLDPLSQQWEPMGHFPVYQVLLHGLTKIEYLFLSESQQPVPAREPTAESLASINTHFWDWIWWIATKGAINRTDLVAEHLTQLHDHLLRPMGIEPVPLSVDAAIGAFASRRDALERQFGVEVDRALEDEVRRGVERVLGQG</sequence>
<evidence type="ECO:0000313" key="1">
    <source>
        <dbReference type="EMBL" id="GAA1502227.1"/>
    </source>
</evidence>
<evidence type="ECO:0000313" key="2">
    <source>
        <dbReference type="Proteomes" id="UP001501285"/>
    </source>
</evidence>